<dbReference type="InterPro" id="IPR009080">
    <property type="entry name" value="tRNAsynth_Ia_anticodon-bd"/>
</dbReference>
<organism evidence="12 13">
    <name type="scientific">Candidatus Daviesbacteria bacterium GW2011_GWA1_36_8</name>
    <dbReference type="NCBI Taxonomy" id="1618417"/>
    <lineage>
        <taxon>Bacteria</taxon>
        <taxon>Candidatus Daviesiibacteriota</taxon>
    </lineage>
</organism>
<evidence type="ECO:0000256" key="7">
    <source>
        <dbReference type="ARBA" id="ARBA00025217"/>
    </source>
</evidence>
<evidence type="ECO:0000256" key="3">
    <source>
        <dbReference type="ARBA" id="ARBA00022741"/>
    </source>
</evidence>
<keyword evidence="2" id="KW-0436">Ligase</keyword>
<protein>
    <recommendedName>
        <fullName evidence="1 9">Isoleucine--tRNA ligase</fullName>
        <ecNumber evidence="1 9">6.1.1.5</ecNumber>
    </recommendedName>
</protein>
<dbReference type="EC" id="6.1.1.5" evidence="1 9"/>
<dbReference type="SUPFAM" id="SSF50677">
    <property type="entry name" value="ValRS/IleRS/LeuRS editing domain"/>
    <property type="match status" value="1"/>
</dbReference>
<dbReference type="PANTHER" id="PTHR42780">
    <property type="entry name" value="SOLEUCYL-TRNA SYNTHETASE"/>
    <property type="match status" value="1"/>
</dbReference>
<dbReference type="CDD" id="cd07961">
    <property type="entry name" value="Anticodon_Ia_Ile_ABEc"/>
    <property type="match status" value="1"/>
</dbReference>
<dbReference type="PATRIC" id="fig|1618417.4.peg.568"/>
<evidence type="ECO:0000256" key="5">
    <source>
        <dbReference type="ARBA" id="ARBA00022917"/>
    </source>
</evidence>
<dbReference type="EMBL" id="LBSJ01000013">
    <property type="protein sequence ID" value="KKQ15642.1"/>
    <property type="molecule type" value="Genomic_DNA"/>
</dbReference>
<dbReference type="InterPro" id="IPR023586">
    <property type="entry name" value="Ile-tRNA-ligase_type2"/>
</dbReference>
<proteinExistence type="predicted"/>
<evidence type="ECO:0000256" key="1">
    <source>
        <dbReference type="ARBA" id="ARBA00013165"/>
    </source>
</evidence>
<comment type="caution">
    <text evidence="12">The sequence shown here is derived from an EMBL/GenBank/DDBJ whole genome shotgun (WGS) entry which is preliminary data.</text>
</comment>
<dbReference type="Proteomes" id="UP000034448">
    <property type="component" value="Unassembled WGS sequence"/>
</dbReference>
<dbReference type="Pfam" id="PF19302">
    <property type="entry name" value="DUF5915"/>
    <property type="match status" value="1"/>
</dbReference>
<dbReference type="GO" id="GO:0006428">
    <property type="term" value="P:isoleucyl-tRNA aminoacylation"/>
    <property type="evidence" value="ECO:0007669"/>
    <property type="project" value="UniProtKB-UniRule"/>
</dbReference>
<evidence type="ECO:0000256" key="4">
    <source>
        <dbReference type="ARBA" id="ARBA00022840"/>
    </source>
</evidence>
<evidence type="ECO:0000313" key="13">
    <source>
        <dbReference type="Proteomes" id="UP000034448"/>
    </source>
</evidence>
<keyword evidence="5" id="KW-0648">Protein biosynthesis</keyword>
<dbReference type="PRINTS" id="PR00984">
    <property type="entry name" value="TRNASYNTHILE"/>
</dbReference>
<dbReference type="NCBIfam" id="TIGR00392">
    <property type="entry name" value="ileS"/>
    <property type="match status" value="1"/>
</dbReference>
<dbReference type="GO" id="GO:0000049">
    <property type="term" value="F:tRNA binding"/>
    <property type="evidence" value="ECO:0007669"/>
    <property type="project" value="InterPro"/>
</dbReference>
<keyword evidence="3" id="KW-0547">Nucleotide-binding</keyword>
<dbReference type="InterPro" id="IPR014729">
    <property type="entry name" value="Rossmann-like_a/b/a_fold"/>
</dbReference>
<feature type="domain" description="Aminoacyl-tRNA synthetase class Ia" evidence="10">
    <location>
        <begin position="18"/>
        <end position="647"/>
    </location>
</feature>
<dbReference type="GO" id="GO:0005737">
    <property type="term" value="C:cytoplasm"/>
    <property type="evidence" value="ECO:0007669"/>
    <property type="project" value="UniProtKB-UniRule"/>
</dbReference>
<dbReference type="InterPro" id="IPR002300">
    <property type="entry name" value="aa-tRNA-synth_Ia"/>
</dbReference>
<evidence type="ECO:0000259" key="10">
    <source>
        <dbReference type="Pfam" id="PF00133"/>
    </source>
</evidence>
<dbReference type="GO" id="GO:0004822">
    <property type="term" value="F:isoleucine-tRNA ligase activity"/>
    <property type="evidence" value="ECO:0007669"/>
    <property type="project" value="UniProtKB-UniRule"/>
</dbReference>
<dbReference type="GO" id="GO:0002161">
    <property type="term" value="F:aminoacyl-tRNA deacylase activity"/>
    <property type="evidence" value="ECO:0007669"/>
    <property type="project" value="InterPro"/>
</dbReference>
<feature type="domain" description="Methionyl/Valyl/Leucyl/Isoleucyl-tRNA synthetase anticodon-binding" evidence="11">
    <location>
        <begin position="702"/>
        <end position="848"/>
    </location>
</feature>
<dbReference type="AlphaFoldDB" id="A0A0G0FCG6"/>
<evidence type="ECO:0000256" key="2">
    <source>
        <dbReference type="ARBA" id="ARBA00022598"/>
    </source>
</evidence>
<dbReference type="PANTHER" id="PTHR42780:SF1">
    <property type="entry name" value="ISOLEUCINE--TRNA LIGASE, CYTOPLASMIC"/>
    <property type="match status" value="1"/>
</dbReference>
<dbReference type="InterPro" id="IPR002301">
    <property type="entry name" value="Ile-tRNA-ligase"/>
</dbReference>
<dbReference type="InterPro" id="IPR013155">
    <property type="entry name" value="M/V/L/I-tRNA-synth_anticd-bd"/>
</dbReference>
<gene>
    <name evidence="12" type="ORF">US28_C0013G0021</name>
</gene>
<evidence type="ECO:0000313" key="12">
    <source>
        <dbReference type="EMBL" id="KKQ15642.1"/>
    </source>
</evidence>
<dbReference type="InterPro" id="IPR033709">
    <property type="entry name" value="Anticodon_Ile_ABEc"/>
</dbReference>
<keyword evidence="6 12" id="KW-0030">Aminoacyl-tRNA synthetase</keyword>
<accession>A0A0G0FCG6</accession>
<evidence type="ECO:0000256" key="9">
    <source>
        <dbReference type="NCBIfam" id="TIGR00392"/>
    </source>
</evidence>
<dbReference type="SUPFAM" id="SSF52374">
    <property type="entry name" value="Nucleotidylyl transferase"/>
    <property type="match status" value="1"/>
</dbReference>
<comment type="function">
    <text evidence="7">Catalyzes the attachment of isoleucine to tRNA(Ile). As IleRS can inadvertently accommodate and process structurally similar amino acids such as valine, to avoid such errors it has two additional distinct tRNA(Ile)-dependent editing activities. One activity is designated as 'pretransfer' editing and involves the hydrolysis of activated Val-AMP. The other activity is designated 'posttransfer' editing and involves deacylation of mischarged Val-tRNA(Ile).</text>
</comment>
<evidence type="ECO:0000259" key="11">
    <source>
        <dbReference type="Pfam" id="PF08264"/>
    </source>
</evidence>
<keyword evidence="4" id="KW-0067">ATP-binding</keyword>
<name>A0A0G0FCG6_9BACT</name>
<dbReference type="GO" id="GO:0005524">
    <property type="term" value="F:ATP binding"/>
    <property type="evidence" value="ECO:0007669"/>
    <property type="project" value="UniProtKB-KW"/>
</dbReference>
<evidence type="ECO:0000256" key="8">
    <source>
        <dbReference type="ARBA" id="ARBA00048359"/>
    </source>
</evidence>
<sequence>MFKPVSSSVDFPALEREWLKKWYEEGIVEKYLKRNDTSEKKYSFLDGPITANNPMGVHHGWGRTYKDLWQRWHNMRGYKQRFQNGFDEQGLWVEVEVEKELGLKSKKDIENLVPGDKFASLEKFINLSKERVKKYSAIQTEQSKRLGYFMDWDNSYHTSSDENNYAIWNFLKVVNDKGWLYKGHDSVPWCPRCGTAISQHEIESDGYKLVTHESIYFELPIEGKDKEYLLVWTTTPWTLPANIAVAVDEKMEYSLVEGTSGDNFWVAKELVETVFKGELKGVVKTVKGKELVGLKYSWAFDNLPKVKEVAEKNPGKFHLVIATDERIMPISTTEGTGLVHTAVSAGVEDFALGKKLGLPLIEVIDEEANYLEGLGDFSGKNAKKNPKVILDYLEEQNKKGNWVFKIEPYQHRYPTCWRCGTELVWRVVDEWYISMDKKDEAEKTFREQMVEVAVKISWHPRWGLDRELDWLKNMHDWLISKKRYWGLALPIWECKKCRHFEIIGGKEELKEKALKGWKEFEGNSPHRPWVDQIKIKCSECGELMERIPDVGNPWLDAGIVPFSTLPEDWFPADLVSESFPGQFKNWFYAMVAMSTALKRTNPFKNLFGYALVKDEKGEEMHKSKGNSIEFNEAADNMGADVMRWMYMTQNPEVNLHFGFNVAAEIKRRFYLILWNTYKFFVDYASLSDWQCELKRGELTILDRWILARLTEVVLLVNKSMEKYDASTASRAIEDFVINDLSTWYIRRNRDRVGLNATDLDRNTTLSVIYGNLVTLSKLLAPFMPFISEEIYQNLAEPSSVHLTDYPLGDKSFLDEKLIADMKIVRVIVELGHAQRKEAQIKLRQPLSKLSYLATLQLSPDLEQIIADELNVKKVEYEKSSNKNPSVELDTKITPDLKEEGEARELIRQIQQLRKDSGLTLKDKVNVKAPNWPKRFEEMILKSTSAKNISSSDQVEIEKV</sequence>
<reference evidence="12 13" key="1">
    <citation type="journal article" date="2015" name="Nature">
        <title>rRNA introns, odd ribosomes, and small enigmatic genomes across a large radiation of phyla.</title>
        <authorList>
            <person name="Brown C.T."/>
            <person name="Hug L.A."/>
            <person name="Thomas B.C."/>
            <person name="Sharon I."/>
            <person name="Castelle C.J."/>
            <person name="Singh A."/>
            <person name="Wilkins M.J."/>
            <person name="Williams K.H."/>
            <person name="Banfield J.F."/>
        </authorList>
    </citation>
    <scope>NUCLEOTIDE SEQUENCE [LARGE SCALE GENOMIC DNA]</scope>
</reference>
<dbReference type="Gene3D" id="1.10.730.10">
    <property type="entry name" value="Isoleucyl-tRNA Synthetase, Domain 1"/>
    <property type="match status" value="1"/>
</dbReference>
<dbReference type="Gene3D" id="3.40.50.620">
    <property type="entry name" value="HUPs"/>
    <property type="match status" value="2"/>
</dbReference>
<dbReference type="Pfam" id="PF08264">
    <property type="entry name" value="Anticodon_1"/>
    <property type="match status" value="1"/>
</dbReference>
<dbReference type="SUPFAM" id="SSF47323">
    <property type="entry name" value="Anticodon-binding domain of a subclass of class I aminoacyl-tRNA synthetases"/>
    <property type="match status" value="1"/>
</dbReference>
<comment type="catalytic activity">
    <reaction evidence="8">
        <text>tRNA(Ile) + L-isoleucine + ATP = L-isoleucyl-tRNA(Ile) + AMP + diphosphate</text>
        <dbReference type="Rhea" id="RHEA:11060"/>
        <dbReference type="Rhea" id="RHEA-COMP:9666"/>
        <dbReference type="Rhea" id="RHEA-COMP:9695"/>
        <dbReference type="ChEBI" id="CHEBI:30616"/>
        <dbReference type="ChEBI" id="CHEBI:33019"/>
        <dbReference type="ChEBI" id="CHEBI:58045"/>
        <dbReference type="ChEBI" id="CHEBI:78442"/>
        <dbReference type="ChEBI" id="CHEBI:78528"/>
        <dbReference type="ChEBI" id="CHEBI:456215"/>
        <dbReference type="EC" id="6.1.1.5"/>
    </reaction>
</comment>
<evidence type="ECO:0000256" key="6">
    <source>
        <dbReference type="ARBA" id="ARBA00023146"/>
    </source>
</evidence>
<dbReference type="Pfam" id="PF00133">
    <property type="entry name" value="tRNA-synt_1"/>
    <property type="match status" value="1"/>
</dbReference>
<dbReference type="InterPro" id="IPR009008">
    <property type="entry name" value="Val/Leu/Ile-tRNA-synth_edit"/>
</dbReference>